<organism evidence="2">
    <name type="scientific">mine drainage metagenome</name>
    <dbReference type="NCBI Taxonomy" id="410659"/>
    <lineage>
        <taxon>unclassified sequences</taxon>
        <taxon>metagenomes</taxon>
        <taxon>ecological metagenomes</taxon>
    </lineage>
</organism>
<dbReference type="AlphaFoldDB" id="T1BIH6"/>
<dbReference type="InterPro" id="IPR036156">
    <property type="entry name" value="Beta-gal/glucu_dom_sf"/>
</dbReference>
<dbReference type="SUPFAM" id="SSF49303">
    <property type="entry name" value="beta-Galactosidase/glucuronidase domain"/>
    <property type="match status" value="1"/>
</dbReference>
<accession>T1BIH6</accession>
<evidence type="ECO:0000313" key="2">
    <source>
        <dbReference type="EMBL" id="EQD52919.1"/>
    </source>
</evidence>
<dbReference type="InterPro" id="IPR006102">
    <property type="entry name" value="Ig-like_GH2"/>
</dbReference>
<sequence>DDTGVVHQEAVDPRLLLKHGTQWTDLPVALWWPNGHGEQKLYTLTCDLLDDKGRSIDRQVRTVGFRNIQWRKTRGA</sequence>
<evidence type="ECO:0000259" key="1">
    <source>
        <dbReference type="Pfam" id="PF00703"/>
    </source>
</evidence>
<comment type="caution">
    <text evidence="2">The sequence shown here is derived from an EMBL/GenBank/DDBJ whole genome shotgun (WGS) entry which is preliminary data.</text>
</comment>
<feature type="domain" description="Glycoside hydrolase family 2 immunoglobulin-like beta-sandwich" evidence="1">
    <location>
        <begin position="28"/>
        <end position="66"/>
    </location>
</feature>
<dbReference type="InterPro" id="IPR013783">
    <property type="entry name" value="Ig-like_fold"/>
</dbReference>
<dbReference type="GO" id="GO:0005975">
    <property type="term" value="P:carbohydrate metabolic process"/>
    <property type="evidence" value="ECO:0007669"/>
    <property type="project" value="InterPro"/>
</dbReference>
<dbReference type="EMBL" id="AUZX01009133">
    <property type="protein sequence ID" value="EQD52919.1"/>
    <property type="molecule type" value="Genomic_DNA"/>
</dbReference>
<reference evidence="2" key="1">
    <citation type="submission" date="2013-08" db="EMBL/GenBank/DDBJ databases">
        <authorList>
            <person name="Mendez C."/>
            <person name="Richter M."/>
            <person name="Ferrer M."/>
            <person name="Sanchez J."/>
        </authorList>
    </citation>
    <scope>NUCLEOTIDE SEQUENCE</scope>
</reference>
<gene>
    <name evidence="2" type="ORF">B1A_12559</name>
</gene>
<name>T1BIH6_9ZZZZ</name>
<feature type="non-terminal residue" evidence="2">
    <location>
        <position position="1"/>
    </location>
</feature>
<proteinExistence type="predicted"/>
<reference evidence="2" key="2">
    <citation type="journal article" date="2014" name="ISME J.">
        <title>Microbial stratification in low pH oxic and suboxic macroscopic growths along an acid mine drainage.</title>
        <authorList>
            <person name="Mendez-Garcia C."/>
            <person name="Mesa V."/>
            <person name="Sprenger R.R."/>
            <person name="Richter M."/>
            <person name="Diez M.S."/>
            <person name="Solano J."/>
            <person name="Bargiela R."/>
            <person name="Golyshina O.V."/>
            <person name="Manteca A."/>
            <person name="Ramos J.L."/>
            <person name="Gallego J.R."/>
            <person name="Llorente I."/>
            <person name="Martins Dos Santos V.A."/>
            <person name="Jensen O.N."/>
            <person name="Pelaez A.I."/>
            <person name="Sanchez J."/>
            <person name="Ferrer M."/>
        </authorList>
    </citation>
    <scope>NUCLEOTIDE SEQUENCE</scope>
</reference>
<feature type="non-terminal residue" evidence="2">
    <location>
        <position position="76"/>
    </location>
</feature>
<dbReference type="Pfam" id="PF00703">
    <property type="entry name" value="Glyco_hydro_2"/>
    <property type="match status" value="1"/>
</dbReference>
<dbReference type="Gene3D" id="2.60.40.10">
    <property type="entry name" value="Immunoglobulins"/>
    <property type="match status" value="1"/>
</dbReference>
<protein>
    <recommendedName>
        <fullName evidence="1">Glycoside hydrolase family 2 immunoglobulin-like beta-sandwich domain-containing protein</fullName>
    </recommendedName>
</protein>
<dbReference type="GO" id="GO:0004553">
    <property type="term" value="F:hydrolase activity, hydrolyzing O-glycosyl compounds"/>
    <property type="evidence" value="ECO:0007669"/>
    <property type="project" value="InterPro"/>
</dbReference>